<keyword evidence="4" id="KW-0804">Transcription</keyword>
<dbReference type="InterPro" id="IPR005119">
    <property type="entry name" value="LysR_subst-bd"/>
</dbReference>
<dbReference type="EMBL" id="CP090616">
    <property type="protein sequence ID" value="UTT87282.1"/>
    <property type="molecule type" value="Genomic_DNA"/>
</dbReference>
<protein>
    <submittedName>
        <fullName evidence="6">LysR family transcriptional regulator</fullName>
    </submittedName>
</protein>
<dbReference type="InterPro" id="IPR036390">
    <property type="entry name" value="WH_DNA-bd_sf"/>
</dbReference>
<reference evidence="6" key="1">
    <citation type="submission" date="2022-01" db="EMBL/GenBank/DDBJ databases">
        <title>Alginate degradation mechanism of Vibrio pelagius WXL662.</title>
        <authorList>
            <person name="He X."/>
        </authorList>
    </citation>
    <scope>NUCLEOTIDE SEQUENCE</scope>
    <source>
        <strain evidence="6">WXL662</strain>
        <plasmid evidence="6">p_1</plasmid>
    </source>
</reference>
<dbReference type="Pfam" id="PF00126">
    <property type="entry name" value="HTH_1"/>
    <property type="match status" value="1"/>
</dbReference>
<dbReference type="Pfam" id="PF03466">
    <property type="entry name" value="LysR_substrate"/>
    <property type="match status" value="1"/>
</dbReference>
<accession>A0ABY5GBP3</accession>
<dbReference type="SUPFAM" id="SSF53850">
    <property type="entry name" value="Periplasmic binding protein-like II"/>
    <property type="match status" value="1"/>
</dbReference>
<keyword evidence="7" id="KW-1185">Reference proteome</keyword>
<keyword evidence="3" id="KW-0238">DNA-binding</keyword>
<evidence type="ECO:0000256" key="1">
    <source>
        <dbReference type="ARBA" id="ARBA00009437"/>
    </source>
</evidence>
<keyword evidence="2" id="KW-0805">Transcription regulation</keyword>
<proteinExistence type="inferred from homology"/>
<keyword evidence="6" id="KW-0614">Plasmid</keyword>
<dbReference type="InterPro" id="IPR000847">
    <property type="entry name" value="LysR_HTH_N"/>
</dbReference>
<dbReference type="PROSITE" id="PS50931">
    <property type="entry name" value="HTH_LYSR"/>
    <property type="match status" value="1"/>
</dbReference>
<evidence type="ECO:0000256" key="2">
    <source>
        <dbReference type="ARBA" id="ARBA00023015"/>
    </source>
</evidence>
<dbReference type="Proteomes" id="UP001059120">
    <property type="component" value="Plasmid p_1"/>
</dbReference>
<feature type="domain" description="HTH lysR-type" evidence="5">
    <location>
        <begin position="1"/>
        <end position="58"/>
    </location>
</feature>
<dbReference type="PANTHER" id="PTHR30126:SF40">
    <property type="entry name" value="HTH-TYPE TRANSCRIPTIONAL REGULATOR GLTR"/>
    <property type="match status" value="1"/>
</dbReference>
<dbReference type="Gene3D" id="1.10.10.10">
    <property type="entry name" value="Winged helix-like DNA-binding domain superfamily/Winged helix DNA-binding domain"/>
    <property type="match status" value="1"/>
</dbReference>
<dbReference type="PANTHER" id="PTHR30126">
    <property type="entry name" value="HTH-TYPE TRANSCRIPTIONAL REGULATOR"/>
    <property type="match status" value="1"/>
</dbReference>
<evidence type="ECO:0000259" key="5">
    <source>
        <dbReference type="PROSITE" id="PS50931"/>
    </source>
</evidence>
<sequence>MKLNDLAVFVEVAKAPSMREAAKKIGMQPGTVSKLIKRIEAHYQQKLFDKHGTQWGLTEAGDMLFQRVIEMLAINDKIERELGKPRRPHLRVSGSEAVLGYFVPSLIERLLSHNHDVSLETKSAQDLTLLNKHEVDIALVSSLNGFPPHQRQLIATELSQANFVTVANQDHPLFSKERAEAVSIESLLHYPFVVPSKPIYGAMAKHRSLDGWHDEEFSRLISARVDTISTLIALVKHQPILAYLPDYVAKEHGLKVITVLGCPYSCEQTVWLCRHSEVQHHCLQVFDTAL</sequence>
<dbReference type="SUPFAM" id="SSF46785">
    <property type="entry name" value="Winged helix' DNA-binding domain"/>
    <property type="match status" value="1"/>
</dbReference>
<name>A0ABY5GBP3_VIBPE</name>
<geneLocation type="plasmid" evidence="6 7">
    <name>p_1</name>
</geneLocation>
<dbReference type="CDD" id="cd05466">
    <property type="entry name" value="PBP2_LTTR_substrate"/>
    <property type="match status" value="1"/>
</dbReference>
<evidence type="ECO:0000256" key="3">
    <source>
        <dbReference type="ARBA" id="ARBA00023125"/>
    </source>
</evidence>
<evidence type="ECO:0000313" key="7">
    <source>
        <dbReference type="Proteomes" id="UP001059120"/>
    </source>
</evidence>
<dbReference type="InterPro" id="IPR036388">
    <property type="entry name" value="WH-like_DNA-bd_sf"/>
</dbReference>
<evidence type="ECO:0000256" key="4">
    <source>
        <dbReference type="ARBA" id="ARBA00023163"/>
    </source>
</evidence>
<organism evidence="6 7">
    <name type="scientific">Vibrio pelagius</name>
    <dbReference type="NCBI Taxonomy" id="28169"/>
    <lineage>
        <taxon>Bacteria</taxon>
        <taxon>Pseudomonadati</taxon>
        <taxon>Pseudomonadota</taxon>
        <taxon>Gammaproteobacteria</taxon>
        <taxon>Vibrionales</taxon>
        <taxon>Vibrionaceae</taxon>
        <taxon>Vibrio</taxon>
    </lineage>
</organism>
<dbReference type="Gene3D" id="3.40.190.290">
    <property type="match status" value="1"/>
</dbReference>
<comment type="similarity">
    <text evidence="1">Belongs to the LysR transcriptional regulatory family.</text>
</comment>
<gene>
    <name evidence="6" type="ORF">LZI70_19875</name>
</gene>
<dbReference type="RefSeq" id="WP_255232983.1">
    <property type="nucleotide sequence ID" value="NZ_CP090616.1"/>
</dbReference>
<evidence type="ECO:0000313" key="6">
    <source>
        <dbReference type="EMBL" id="UTT87282.1"/>
    </source>
</evidence>